<protein>
    <recommendedName>
        <fullName evidence="4">Carboxylic ester hydrolase</fullName>
        <ecNumber evidence="4">3.1.1.-</ecNumber>
    </recommendedName>
</protein>
<dbReference type="InterPro" id="IPR002018">
    <property type="entry name" value="CarbesteraseB"/>
</dbReference>
<reference evidence="5" key="1">
    <citation type="submission" date="2022-03" db="EMBL/GenBank/DDBJ databases">
        <authorList>
            <person name="Martin C."/>
        </authorList>
    </citation>
    <scope>NUCLEOTIDE SEQUENCE</scope>
</reference>
<dbReference type="InterPro" id="IPR050654">
    <property type="entry name" value="AChE-related_enzymes"/>
</dbReference>
<dbReference type="InterPro" id="IPR019819">
    <property type="entry name" value="Carboxylesterase_B_CS"/>
</dbReference>
<organism evidence="5 6">
    <name type="scientific">Owenia fusiformis</name>
    <name type="common">Polychaete worm</name>
    <dbReference type="NCBI Taxonomy" id="6347"/>
    <lineage>
        <taxon>Eukaryota</taxon>
        <taxon>Metazoa</taxon>
        <taxon>Spiralia</taxon>
        <taxon>Lophotrochozoa</taxon>
        <taxon>Annelida</taxon>
        <taxon>Polychaeta</taxon>
        <taxon>Sedentaria</taxon>
        <taxon>Canalipalpata</taxon>
        <taxon>Sabellida</taxon>
        <taxon>Oweniida</taxon>
        <taxon>Oweniidae</taxon>
        <taxon>Owenia</taxon>
    </lineage>
</organism>
<dbReference type="PANTHER" id="PTHR43918">
    <property type="entry name" value="ACETYLCHOLINESTERASE"/>
    <property type="match status" value="1"/>
</dbReference>
<evidence type="ECO:0000313" key="6">
    <source>
        <dbReference type="Proteomes" id="UP000749559"/>
    </source>
</evidence>
<keyword evidence="3 4" id="KW-0378">Hydrolase</keyword>
<dbReference type="SUPFAM" id="SSF53474">
    <property type="entry name" value="alpha/beta-Hydrolases"/>
    <property type="match status" value="1"/>
</dbReference>
<keyword evidence="2" id="KW-0719">Serine esterase</keyword>
<sequence length="553" mass="61686">VNSYTDSISRKMELKLLTIVFVVTFGQEDPVVRITDTASVRGIISYVPDNPRPAYNFLGIPYAAPPIGDNRFRVTQPFQMWTGERDATEYGSSCPQLNSFDYDEDCLFLNIWTPTLDPTANKAVMLYIHGGSMRSGSGMRNGTGFAVLQDVIKVAINYRLGVLGFWTTGDAQAPGNYGFLDQQFAIQWVRQHIAAFGGDPNRITIYGASAGGVSVSAQVLSPMNAGLVTRAISQSGVAIAANRVNPYFIETPKSDLIALSVGCVDTDPGLVVACMRLLDMETILRHEAGVWPEPVIDGTFMPDYPINLYNQGRFNKIPYILGFNRDEGWTFSGWTPPTRENIRGLITSYTERMFHDNTEEIVNEAMALYVPGAIDVEYDNDTTAELLPWNTIWANNYSNFVGDLRYLGPSNDVARKHAVHADTYMYFFNHRPNYSTRPAWTSAVHSDEAPYVEGDPFTDPDGRDYSDEGRTLSSSVMTYWANFAKTGDPNSEGRVVWPKVTCTGIDHLELVGTGITARTNYQPARMNFWMERIYQLDTTHNGNYVGFPWTCPS</sequence>
<evidence type="ECO:0000313" key="5">
    <source>
        <dbReference type="EMBL" id="CAH1788501.1"/>
    </source>
</evidence>
<dbReference type="GO" id="GO:0006581">
    <property type="term" value="P:acetylcholine catabolic process"/>
    <property type="evidence" value="ECO:0007669"/>
    <property type="project" value="TreeGrafter"/>
</dbReference>
<dbReference type="InterPro" id="IPR019826">
    <property type="entry name" value="Carboxylesterase_B_AS"/>
</dbReference>
<dbReference type="EC" id="3.1.1.-" evidence="4"/>
<dbReference type="PROSITE" id="PS00941">
    <property type="entry name" value="CARBOXYLESTERASE_B_2"/>
    <property type="match status" value="1"/>
</dbReference>
<dbReference type="OrthoDB" id="408631at2759"/>
<dbReference type="Pfam" id="PF00135">
    <property type="entry name" value="COesterase"/>
    <property type="match status" value="1"/>
</dbReference>
<dbReference type="GO" id="GO:0019695">
    <property type="term" value="P:choline metabolic process"/>
    <property type="evidence" value="ECO:0007669"/>
    <property type="project" value="TreeGrafter"/>
</dbReference>
<evidence type="ECO:0000256" key="1">
    <source>
        <dbReference type="ARBA" id="ARBA00005964"/>
    </source>
</evidence>
<dbReference type="GO" id="GO:0005615">
    <property type="term" value="C:extracellular space"/>
    <property type="evidence" value="ECO:0007669"/>
    <property type="project" value="TreeGrafter"/>
</dbReference>
<dbReference type="PANTHER" id="PTHR43918:SF12">
    <property type="entry name" value="ACETYLCHOLINESTERASE 1"/>
    <property type="match status" value="1"/>
</dbReference>
<dbReference type="Gene3D" id="3.40.50.1820">
    <property type="entry name" value="alpha/beta hydrolase"/>
    <property type="match status" value="1"/>
</dbReference>
<dbReference type="GO" id="GO:0005886">
    <property type="term" value="C:plasma membrane"/>
    <property type="evidence" value="ECO:0007669"/>
    <property type="project" value="TreeGrafter"/>
</dbReference>
<feature type="non-terminal residue" evidence="5">
    <location>
        <position position="1"/>
    </location>
</feature>
<comment type="caution">
    <text evidence="5">The sequence shown here is derived from an EMBL/GenBank/DDBJ whole genome shotgun (WGS) entry which is preliminary data.</text>
</comment>
<evidence type="ECO:0000256" key="4">
    <source>
        <dbReference type="RuleBase" id="RU361235"/>
    </source>
</evidence>
<dbReference type="PROSITE" id="PS00122">
    <property type="entry name" value="CARBOXYLESTERASE_B_1"/>
    <property type="match status" value="1"/>
</dbReference>
<name>A0A8J1UL25_OWEFU</name>
<dbReference type="AlphaFoldDB" id="A0A8J1UL25"/>
<evidence type="ECO:0000256" key="3">
    <source>
        <dbReference type="ARBA" id="ARBA00022801"/>
    </source>
</evidence>
<dbReference type="EMBL" id="CAIIXF020000007">
    <property type="protein sequence ID" value="CAH1788501.1"/>
    <property type="molecule type" value="Genomic_DNA"/>
</dbReference>
<dbReference type="GO" id="GO:0003990">
    <property type="term" value="F:acetylcholinesterase activity"/>
    <property type="evidence" value="ECO:0007669"/>
    <property type="project" value="TreeGrafter"/>
</dbReference>
<gene>
    <name evidence="5" type="ORF">OFUS_LOCUS14016</name>
</gene>
<accession>A0A8J1UL25</accession>
<dbReference type="Proteomes" id="UP000749559">
    <property type="component" value="Unassembled WGS sequence"/>
</dbReference>
<dbReference type="InterPro" id="IPR029058">
    <property type="entry name" value="AB_hydrolase_fold"/>
</dbReference>
<proteinExistence type="inferred from homology"/>
<comment type="similarity">
    <text evidence="1 4">Belongs to the type-B carboxylesterase/lipase family.</text>
</comment>
<keyword evidence="6" id="KW-1185">Reference proteome</keyword>
<evidence type="ECO:0000256" key="2">
    <source>
        <dbReference type="ARBA" id="ARBA00022487"/>
    </source>
</evidence>